<dbReference type="Proteomes" id="UP001153076">
    <property type="component" value="Unassembled WGS sequence"/>
</dbReference>
<organism evidence="3 4">
    <name type="scientific">Carnegiea gigantea</name>
    <dbReference type="NCBI Taxonomy" id="171969"/>
    <lineage>
        <taxon>Eukaryota</taxon>
        <taxon>Viridiplantae</taxon>
        <taxon>Streptophyta</taxon>
        <taxon>Embryophyta</taxon>
        <taxon>Tracheophyta</taxon>
        <taxon>Spermatophyta</taxon>
        <taxon>Magnoliopsida</taxon>
        <taxon>eudicotyledons</taxon>
        <taxon>Gunneridae</taxon>
        <taxon>Pentapetalae</taxon>
        <taxon>Caryophyllales</taxon>
        <taxon>Cactineae</taxon>
        <taxon>Cactaceae</taxon>
        <taxon>Cactoideae</taxon>
        <taxon>Echinocereeae</taxon>
        <taxon>Carnegiea</taxon>
    </lineage>
</organism>
<evidence type="ECO:0000256" key="1">
    <source>
        <dbReference type="ARBA" id="ARBA00022448"/>
    </source>
</evidence>
<dbReference type="GO" id="GO:1902387">
    <property type="term" value="F:ceramide 1-phosphate binding"/>
    <property type="evidence" value="ECO:0007669"/>
    <property type="project" value="TreeGrafter"/>
</dbReference>
<dbReference type="InterPro" id="IPR036497">
    <property type="entry name" value="GLTP_sf"/>
</dbReference>
<name>A0A9Q1QPA8_9CARY</name>
<keyword evidence="4" id="KW-1185">Reference proteome</keyword>
<dbReference type="PANTHER" id="PTHR10219:SF25">
    <property type="entry name" value="PLECKSTRIN HOMOLOGY DOMAIN-CONTAINING FAMILY A MEMBER 8"/>
    <property type="match status" value="1"/>
</dbReference>
<accession>A0A9Q1QPA8</accession>
<feature type="domain" description="Glycolipid transfer protein" evidence="2">
    <location>
        <begin position="23"/>
        <end position="180"/>
    </location>
</feature>
<dbReference type="Pfam" id="PF08718">
    <property type="entry name" value="GLTP"/>
    <property type="match status" value="1"/>
</dbReference>
<dbReference type="GO" id="GO:0005829">
    <property type="term" value="C:cytosol"/>
    <property type="evidence" value="ECO:0007669"/>
    <property type="project" value="TreeGrafter"/>
</dbReference>
<comment type="caution">
    <text evidence="3">The sequence shown here is derived from an EMBL/GenBank/DDBJ whole genome shotgun (WGS) entry which is preliminary data.</text>
</comment>
<sequence length="218" mass="25020">MEENIFTRALEAVKHIRSEEGAILTEPFLDLCKHLLPLVDKFGPSLSCIKADIASYIEKLESKYSTEPSRYSNLYTITKEEIEDKSARISSSCTNAFVWLNRWWLFYFLLSLLHVRSVAMDFLVQLFCSLLENPEWSMTQACTDSYKKTLKKWHGWMATSTSKVVMKLAPERKKFMNSIGVNDEVGLEIKKFCATFSPILEENHKFLADAGVDDLKAP</sequence>
<evidence type="ECO:0000313" key="3">
    <source>
        <dbReference type="EMBL" id="KAJ8449159.1"/>
    </source>
</evidence>
<dbReference type="SUPFAM" id="SSF110004">
    <property type="entry name" value="Glycolipid transfer protein, GLTP"/>
    <property type="match status" value="1"/>
</dbReference>
<dbReference type="GO" id="GO:0016020">
    <property type="term" value="C:membrane"/>
    <property type="evidence" value="ECO:0007669"/>
    <property type="project" value="TreeGrafter"/>
</dbReference>
<dbReference type="Gene3D" id="1.10.3520.10">
    <property type="entry name" value="Glycolipid transfer protein"/>
    <property type="match status" value="1"/>
</dbReference>
<dbReference type="EMBL" id="JAKOGI010000024">
    <property type="protein sequence ID" value="KAJ8449159.1"/>
    <property type="molecule type" value="Genomic_DNA"/>
</dbReference>
<dbReference type="PANTHER" id="PTHR10219">
    <property type="entry name" value="GLYCOLIPID TRANSFER PROTEIN-RELATED"/>
    <property type="match status" value="1"/>
</dbReference>
<gene>
    <name evidence="3" type="ORF">Cgig2_027161</name>
</gene>
<evidence type="ECO:0000259" key="2">
    <source>
        <dbReference type="Pfam" id="PF08718"/>
    </source>
</evidence>
<dbReference type="OrthoDB" id="205255at2759"/>
<dbReference type="InterPro" id="IPR014830">
    <property type="entry name" value="Glycolipid_transfer_prot_dom"/>
</dbReference>
<protein>
    <recommendedName>
        <fullName evidence="2">Glycolipid transfer protein domain-containing protein</fullName>
    </recommendedName>
</protein>
<evidence type="ECO:0000313" key="4">
    <source>
        <dbReference type="Proteomes" id="UP001153076"/>
    </source>
</evidence>
<reference evidence="3" key="1">
    <citation type="submission" date="2022-04" db="EMBL/GenBank/DDBJ databases">
        <title>Carnegiea gigantea Genome sequencing and assembly v2.</title>
        <authorList>
            <person name="Copetti D."/>
            <person name="Sanderson M.J."/>
            <person name="Burquez A."/>
            <person name="Wojciechowski M.F."/>
        </authorList>
    </citation>
    <scope>NUCLEOTIDE SEQUENCE</scope>
    <source>
        <strain evidence="3">SGP5-SGP5p</strain>
        <tissue evidence="3">Aerial part</tissue>
    </source>
</reference>
<dbReference type="GO" id="GO:1902388">
    <property type="term" value="F:ceramide 1-phosphate transfer activity"/>
    <property type="evidence" value="ECO:0007669"/>
    <property type="project" value="TreeGrafter"/>
</dbReference>
<keyword evidence="1" id="KW-0813">Transport</keyword>
<dbReference type="AlphaFoldDB" id="A0A9Q1QPA8"/>
<proteinExistence type="predicted"/>